<accession>A0A7J7M4T5</accession>
<evidence type="ECO:0000313" key="2">
    <source>
        <dbReference type="Proteomes" id="UP000541444"/>
    </source>
</evidence>
<reference evidence="1 2" key="1">
    <citation type="journal article" date="2020" name="IScience">
        <title>Genome Sequencing of the Endangered Kingdonia uniflora (Circaeasteraceae, Ranunculales) Reveals Potential Mechanisms of Evolutionary Specialization.</title>
        <authorList>
            <person name="Sun Y."/>
            <person name="Deng T."/>
            <person name="Zhang A."/>
            <person name="Moore M.J."/>
            <person name="Landis J.B."/>
            <person name="Lin N."/>
            <person name="Zhang H."/>
            <person name="Zhang X."/>
            <person name="Huang J."/>
            <person name="Zhang X."/>
            <person name="Sun H."/>
            <person name="Wang H."/>
        </authorList>
    </citation>
    <scope>NUCLEOTIDE SEQUENCE [LARGE SCALE GENOMIC DNA]</scope>
    <source>
        <strain evidence="1">TB1705</strain>
        <tissue evidence="1">Leaf</tissue>
    </source>
</reference>
<protein>
    <submittedName>
        <fullName evidence="1">Uncharacterized protein</fullName>
    </submittedName>
</protein>
<name>A0A7J7M4T5_9MAGN</name>
<dbReference type="Proteomes" id="UP000541444">
    <property type="component" value="Unassembled WGS sequence"/>
</dbReference>
<keyword evidence="2" id="KW-1185">Reference proteome</keyword>
<sequence>MDRYGGTTLLKFREALDNNKLEDLVVLQSHQPVPDITLAKKYEDLLAAHEDVTNKLIAKEDFRQKLVNAEERMKSLEVNNSEWIVLFITWFEVIVVEFSDYQLHIVEFDNIGGLALNIKEGNRK</sequence>
<dbReference type="AlphaFoldDB" id="A0A7J7M4T5"/>
<organism evidence="1 2">
    <name type="scientific">Kingdonia uniflora</name>
    <dbReference type="NCBI Taxonomy" id="39325"/>
    <lineage>
        <taxon>Eukaryota</taxon>
        <taxon>Viridiplantae</taxon>
        <taxon>Streptophyta</taxon>
        <taxon>Embryophyta</taxon>
        <taxon>Tracheophyta</taxon>
        <taxon>Spermatophyta</taxon>
        <taxon>Magnoliopsida</taxon>
        <taxon>Ranunculales</taxon>
        <taxon>Circaeasteraceae</taxon>
        <taxon>Kingdonia</taxon>
    </lineage>
</organism>
<comment type="caution">
    <text evidence="1">The sequence shown here is derived from an EMBL/GenBank/DDBJ whole genome shotgun (WGS) entry which is preliminary data.</text>
</comment>
<dbReference type="EMBL" id="JACGCM010001782">
    <property type="protein sequence ID" value="KAF6149788.1"/>
    <property type="molecule type" value="Genomic_DNA"/>
</dbReference>
<gene>
    <name evidence="1" type="ORF">GIB67_017521</name>
</gene>
<evidence type="ECO:0000313" key="1">
    <source>
        <dbReference type="EMBL" id="KAF6149788.1"/>
    </source>
</evidence>
<proteinExistence type="predicted"/>